<proteinExistence type="predicted"/>
<dbReference type="EMBL" id="QDDL01000001">
    <property type="protein sequence ID" value="PVZ72447.1"/>
    <property type="molecule type" value="Genomic_DNA"/>
</dbReference>
<dbReference type="InterPro" id="IPR024534">
    <property type="entry name" value="JetD_C"/>
</dbReference>
<evidence type="ECO:0000313" key="3">
    <source>
        <dbReference type="Proteomes" id="UP000244906"/>
    </source>
</evidence>
<keyword evidence="3" id="KW-1185">Reference proteome</keyword>
<feature type="domain" description="Wadjet protein JetD C-terminal" evidence="1">
    <location>
        <begin position="300"/>
        <end position="348"/>
    </location>
</feature>
<evidence type="ECO:0000313" key="2">
    <source>
        <dbReference type="EMBL" id="PVZ72447.1"/>
    </source>
</evidence>
<organism evidence="2 3">
    <name type="scientific">Pelagibaculum spongiae</name>
    <dbReference type="NCBI Taxonomy" id="2080658"/>
    <lineage>
        <taxon>Bacteria</taxon>
        <taxon>Pseudomonadati</taxon>
        <taxon>Pseudomonadota</taxon>
        <taxon>Gammaproteobacteria</taxon>
        <taxon>Oceanospirillales</taxon>
        <taxon>Pelagibaculum</taxon>
    </lineage>
</organism>
<sequence length="401" mass="46511">MNVPMTNAINPPRWWCAEIEKYLSRQLDRLDRQPIEERTNRLAEKIRERNFPTLFGNGDSDEMDSLWESIEDMALAGVVELQKMRRHVGVEVGVGSDPWNNASLEFLPEAEDRVRIWLNRPQQTAEEMAWQLAVNLQKDAFGKQIEWWRRNVDSVAGQQEAEVVARWRQLAIHLPSNLTLRQLSAKYFFGDSKWLETREQALHKLPGLISYAPRKLILQVHLPKTFNGILIVENQDTFLYLQQLDHPIINQLALVNSGGFRSNSDRALNRQALHFYYSENSRSNHQSFEQAWFASGNHQQTQIQQPSNKLPVWYWGDLDWAGMSILSGLQKSFHHIDAWQPGYQPMAQMLEQGDGHVPEQAAKQNQPVITHTNCKYADDYLILLMLKHKRFVDQECVLGFG</sequence>
<comment type="caution">
    <text evidence="2">The sequence shown here is derived from an EMBL/GenBank/DDBJ whole genome shotgun (WGS) entry which is preliminary data.</text>
</comment>
<dbReference type="Proteomes" id="UP000244906">
    <property type="component" value="Unassembled WGS sequence"/>
</dbReference>
<dbReference type="Pfam" id="PF09983">
    <property type="entry name" value="JetD_C"/>
    <property type="match status" value="1"/>
</dbReference>
<evidence type="ECO:0000259" key="1">
    <source>
        <dbReference type="Pfam" id="PF09983"/>
    </source>
</evidence>
<dbReference type="AlphaFoldDB" id="A0A2V1H5G9"/>
<reference evidence="2 3" key="1">
    <citation type="submission" date="2018-04" db="EMBL/GenBank/DDBJ databases">
        <title>Thalassorhabdus spongiae gen. nov., sp. nov., isolated from a marine sponge in South-West Iceland.</title>
        <authorList>
            <person name="Knobloch S."/>
            <person name="Daussin A."/>
            <person name="Johannsson R."/>
            <person name="Marteinsson V.T."/>
        </authorList>
    </citation>
    <scope>NUCLEOTIDE SEQUENCE [LARGE SCALE GENOMIC DNA]</scope>
    <source>
        <strain evidence="2 3">Hp12</strain>
    </source>
</reference>
<name>A0A2V1H5G9_9GAMM</name>
<gene>
    <name evidence="2" type="ORF">DC094_05430</name>
</gene>
<accession>A0A2V1H5G9</accession>
<protein>
    <recommendedName>
        <fullName evidence="1">Wadjet protein JetD C-terminal domain-containing protein</fullName>
    </recommendedName>
</protein>